<evidence type="ECO:0000313" key="1">
    <source>
        <dbReference type="EMBL" id="KTC69531.1"/>
    </source>
</evidence>
<comment type="caution">
    <text evidence="1">The sequence shown here is derived from an EMBL/GenBank/DDBJ whole genome shotgun (WGS) entry which is preliminary data.</text>
</comment>
<dbReference type="EMBL" id="LNXT01000038">
    <property type="protein sequence ID" value="KTC69531.1"/>
    <property type="molecule type" value="Genomic_DNA"/>
</dbReference>
<evidence type="ECO:0000313" key="2">
    <source>
        <dbReference type="Proteomes" id="UP000054735"/>
    </source>
</evidence>
<name>A0ABR5QMQ4_9GAMM</name>
<dbReference type="Proteomes" id="UP000054735">
    <property type="component" value="Unassembled WGS sequence"/>
</dbReference>
<sequence>MPKKKTAPSSRWDRVFIDRAVLEGYGRGPEPVYKLADAMLSGESVSYEEFSD</sequence>
<protein>
    <submittedName>
        <fullName evidence="1">Uncharacterized protein</fullName>
    </submittedName>
</protein>
<organism evidence="1 2">
    <name type="scientific">Legionella birminghamensis</name>
    <dbReference type="NCBI Taxonomy" id="28083"/>
    <lineage>
        <taxon>Bacteria</taxon>
        <taxon>Pseudomonadati</taxon>
        <taxon>Pseudomonadota</taxon>
        <taxon>Gammaproteobacteria</taxon>
        <taxon>Legionellales</taxon>
        <taxon>Legionellaceae</taxon>
        <taxon>Legionella</taxon>
    </lineage>
</organism>
<accession>A0ABR5QMQ4</accession>
<proteinExistence type="predicted"/>
<feature type="non-terminal residue" evidence="1">
    <location>
        <position position="52"/>
    </location>
</feature>
<keyword evidence="2" id="KW-1185">Reference proteome</keyword>
<reference evidence="1 2" key="1">
    <citation type="submission" date="2015-11" db="EMBL/GenBank/DDBJ databases">
        <title>Genomic analysis of 38 Legionella species identifies large and diverse effector repertoires.</title>
        <authorList>
            <person name="Burstein D."/>
            <person name="Amaro F."/>
            <person name="Zusman T."/>
            <person name="Lifshitz Z."/>
            <person name="Cohen O."/>
            <person name="Gilbert J.A."/>
            <person name="Pupko T."/>
            <person name="Shuman H.A."/>
            <person name="Segal G."/>
        </authorList>
    </citation>
    <scope>NUCLEOTIDE SEQUENCE [LARGE SCALE GENOMIC DNA]</scope>
    <source>
        <strain evidence="1 2">CDC#1407-AL-14</strain>
    </source>
</reference>
<gene>
    <name evidence="1" type="ORF">Lbir_1985</name>
</gene>